<dbReference type="Proteomes" id="UP000324965">
    <property type="component" value="Unassembled WGS sequence"/>
</dbReference>
<evidence type="ECO:0000313" key="4">
    <source>
        <dbReference type="Proteomes" id="UP000324965"/>
    </source>
</evidence>
<feature type="region of interest" description="Disordered" evidence="1">
    <location>
        <begin position="46"/>
        <end position="66"/>
    </location>
</feature>
<accession>A0A5B0A229</accession>
<evidence type="ECO:0000313" key="3">
    <source>
        <dbReference type="EMBL" id="KAA0923321.1"/>
    </source>
</evidence>
<gene>
    <name evidence="3" type="ORF">FGF04_33515</name>
</gene>
<feature type="transmembrane region" description="Helical" evidence="2">
    <location>
        <begin position="12"/>
        <end position="39"/>
    </location>
</feature>
<evidence type="ECO:0000256" key="1">
    <source>
        <dbReference type="SAM" id="MobiDB-lite"/>
    </source>
</evidence>
<name>A0A5B0A229_9ACTN</name>
<dbReference type="AlphaFoldDB" id="A0A5B0A229"/>
<keyword evidence="4" id="KW-1185">Reference proteome</keyword>
<comment type="caution">
    <text evidence="3">The sequence shown here is derived from an EMBL/GenBank/DDBJ whole genome shotgun (WGS) entry which is preliminary data.</text>
</comment>
<dbReference type="EMBL" id="VDFC01000070">
    <property type="protein sequence ID" value="KAA0923321.1"/>
    <property type="molecule type" value="Genomic_DNA"/>
</dbReference>
<reference evidence="3 4" key="1">
    <citation type="submission" date="2019-05" db="EMBL/GenBank/DDBJ databases">
        <authorList>
            <person name="Hariharan J."/>
            <person name="Choudoir M.J."/>
            <person name="Diebold P."/>
            <person name="Panke-Buisse K."/>
            <person name="Buckley D.H."/>
        </authorList>
    </citation>
    <scope>NUCLEOTIDE SEQUENCE [LARGE SCALE GENOMIC DNA]</scope>
    <source>
        <strain evidence="3 4">SUN51</strain>
    </source>
</reference>
<proteinExistence type="predicted"/>
<organism evidence="3 4">
    <name type="scientific">Streptomyces apricus</name>
    <dbReference type="NCBI Taxonomy" id="1828112"/>
    <lineage>
        <taxon>Bacteria</taxon>
        <taxon>Bacillati</taxon>
        <taxon>Actinomycetota</taxon>
        <taxon>Actinomycetes</taxon>
        <taxon>Kitasatosporales</taxon>
        <taxon>Streptomycetaceae</taxon>
        <taxon>Streptomyces</taxon>
    </lineage>
</organism>
<keyword evidence="2" id="KW-1133">Transmembrane helix</keyword>
<keyword evidence="2" id="KW-0812">Transmembrane</keyword>
<evidence type="ECO:0000256" key="2">
    <source>
        <dbReference type="SAM" id="Phobius"/>
    </source>
</evidence>
<dbReference type="RefSeq" id="WP_149515160.1">
    <property type="nucleotide sequence ID" value="NZ_VDFC01000070.1"/>
</dbReference>
<keyword evidence="2" id="KW-0472">Membrane</keyword>
<protein>
    <submittedName>
        <fullName evidence="3">Uncharacterized protein</fullName>
    </submittedName>
</protein>
<sequence>MTSVATRRRLKLLKAGLLMTAWVLLRVLQFLVVLVWTLVSAFVSSSAGRRGAFSSSSSSSSSDGGD</sequence>